<evidence type="ECO:0000313" key="3">
    <source>
        <dbReference type="Proteomes" id="UP000599523"/>
    </source>
</evidence>
<dbReference type="RefSeq" id="WP_168988160.1">
    <property type="nucleotide sequence ID" value="NZ_CAWPHM010000281.1"/>
</dbReference>
<accession>A0A972J8K5</accession>
<protein>
    <submittedName>
        <fullName evidence="2">Uncharacterized protein</fullName>
    </submittedName>
</protein>
<organism evidence="2 3">
    <name type="scientific">Azoarcus taiwanensis</name>
    <dbReference type="NCBI Taxonomy" id="666964"/>
    <lineage>
        <taxon>Bacteria</taxon>
        <taxon>Pseudomonadati</taxon>
        <taxon>Pseudomonadota</taxon>
        <taxon>Betaproteobacteria</taxon>
        <taxon>Rhodocyclales</taxon>
        <taxon>Zoogloeaceae</taxon>
        <taxon>Azoarcus</taxon>
    </lineage>
</organism>
<evidence type="ECO:0000256" key="1">
    <source>
        <dbReference type="SAM" id="Coils"/>
    </source>
</evidence>
<dbReference type="Proteomes" id="UP000599523">
    <property type="component" value="Unassembled WGS sequence"/>
</dbReference>
<evidence type="ECO:0000313" key="2">
    <source>
        <dbReference type="EMBL" id="NMG03411.1"/>
    </source>
</evidence>
<reference evidence="2" key="1">
    <citation type="submission" date="2019-12" db="EMBL/GenBank/DDBJ databases">
        <title>Comparative genomics gives insights into the taxonomy of the Azoarcus-Aromatoleum group and reveals separate origins of nif in the plant-associated Azoarcus and non-plant-associated Aromatoleum sub-groups.</title>
        <authorList>
            <person name="Lafos M."/>
            <person name="Maluk M."/>
            <person name="Batista M."/>
            <person name="Junghare M."/>
            <person name="Carmona M."/>
            <person name="Faoro H."/>
            <person name="Cruz L.M."/>
            <person name="Battistoni F."/>
            <person name="De Souza E."/>
            <person name="Pedrosa F."/>
            <person name="Chen W.-M."/>
            <person name="Poole P.S."/>
            <person name="Dixon R.A."/>
            <person name="James E.K."/>
        </authorList>
    </citation>
    <scope>NUCLEOTIDE SEQUENCE</scope>
    <source>
        <strain evidence="2">NSC3</strain>
    </source>
</reference>
<keyword evidence="1" id="KW-0175">Coiled coil</keyword>
<feature type="coiled-coil region" evidence="1">
    <location>
        <begin position="25"/>
        <end position="55"/>
    </location>
</feature>
<keyword evidence="3" id="KW-1185">Reference proteome</keyword>
<name>A0A972J8K5_9RHOO</name>
<proteinExistence type="predicted"/>
<dbReference type="EMBL" id="WTVM01000055">
    <property type="protein sequence ID" value="NMG03411.1"/>
    <property type="molecule type" value="Genomic_DNA"/>
</dbReference>
<comment type="caution">
    <text evidence="2">The sequence shown here is derived from an EMBL/GenBank/DDBJ whole genome shotgun (WGS) entry which is preliminary data.</text>
</comment>
<dbReference type="AlphaFoldDB" id="A0A972J8K5"/>
<gene>
    <name evidence="2" type="ORF">GPA21_10570</name>
</gene>
<sequence length="85" mass="10129">MKLKKLLEKVEKFLSADPDTQASERKKVRELLRALKDKEKALRRQLEEIEDGEERESLRTRLDVVRAQRMKGVERIKTLRKKKAL</sequence>